<comment type="caution">
    <text evidence="4">The sequence shown here is derived from an EMBL/GenBank/DDBJ whole genome shotgun (WGS) entry which is preliminary data.</text>
</comment>
<feature type="domain" description="FecR protein" evidence="2">
    <location>
        <begin position="165"/>
        <end position="260"/>
    </location>
</feature>
<organism evidence="4 5">
    <name type="scientific">Pedobacter yulinensis</name>
    <dbReference type="NCBI Taxonomy" id="2126353"/>
    <lineage>
        <taxon>Bacteria</taxon>
        <taxon>Pseudomonadati</taxon>
        <taxon>Bacteroidota</taxon>
        <taxon>Sphingobacteriia</taxon>
        <taxon>Sphingobacteriales</taxon>
        <taxon>Sphingobacteriaceae</taxon>
        <taxon>Pedobacter</taxon>
    </lineage>
</organism>
<dbReference type="InterPro" id="IPR012373">
    <property type="entry name" value="Ferrdict_sens_TM"/>
</dbReference>
<evidence type="ECO:0000256" key="1">
    <source>
        <dbReference type="SAM" id="Phobius"/>
    </source>
</evidence>
<dbReference type="InterPro" id="IPR006860">
    <property type="entry name" value="FecR"/>
</dbReference>
<protein>
    <submittedName>
        <fullName evidence="4">Anti-sigma factor</fullName>
    </submittedName>
</protein>
<dbReference type="EMBL" id="PYLS01000005">
    <property type="protein sequence ID" value="PST82886.1"/>
    <property type="molecule type" value="Genomic_DNA"/>
</dbReference>
<keyword evidence="1" id="KW-1133">Transmembrane helix</keyword>
<dbReference type="Proteomes" id="UP000240912">
    <property type="component" value="Unassembled WGS sequence"/>
</dbReference>
<keyword evidence="1" id="KW-0472">Membrane</keyword>
<feature type="domain" description="Protein FecR C-terminal" evidence="3">
    <location>
        <begin position="302"/>
        <end position="369"/>
    </location>
</feature>
<evidence type="ECO:0000313" key="4">
    <source>
        <dbReference type="EMBL" id="PST82886.1"/>
    </source>
</evidence>
<name>A0A2T3HKC5_9SPHI</name>
<dbReference type="RefSeq" id="WP_107215144.1">
    <property type="nucleotide sequence ID" value="NZ_KZ686269.1"/>
</dbReference>
<dbReference type="Pfam" id="PF16344">
    <property type="entry name" value="FecR_C"/>
    <property type="match status" value="1"/>
</dbReference>
<dbReference type="PANTHER" id="PTHR30273">
    <property type="entry name" value="PERIPLASMIC SIGNAL SENSOR AND SIGMA FACTOR ACTIVATOR FECR-RELATED"/>
    <property type="match status" value="1"/>
</dbReference>
<feature type="transmembrane region" description="Helical" evidence="1">
    <location>
        <begin position="67"/>
        <end position="86"/>
    </location>
</feature>
<dbReference type="Gene3D" id="3.55.50.30">
    <property type="match status" value="1"/>
</dbReference>
<keyword evidence="1" id="KW-0812">Transmembrane</keyword>
<reference evidence="4 5" key="1">
    <citation type="submission" date="2018-03" db="EMBL/GenBank/DDBJ databases">
        <authorList>
            <person name="Keele B.F."/>
        </authorList>
    </citation>
    <scope>NUCLEOTIDE SEQUENCE [LARGE SCALE GENOMIC DNA]</scope>
    <source>
        <strain evidence="4 5">YL28-9</strain>
    </source>
</reference>
<dbReference type="OrthoDB" id="1099963at2"/>
<dbReference type="AlphaFoldDB" id="A0A2T3HKC5"/>
<dbReference type="FunFam" id="2.60.120.1440:FF:000001">
    <property type="entry name" value="Putative anti-sigma factor"/>
    <property type="match status" value="1"/>
</dbReference>
<dbReference type="Gene3D" id="2.60.120.1440">
    <property type="match status" value="1"/>
</dbReference>
<evidence type="ECO:0000313" key="5">
    <source>
        <dbReference type="Proteomes" id="UP000240912"/>
    </source>
</evidence>
<gene>
    <name evidence="4" type="ORF">C7T94_09630</name>
</gene>
<dbReference type="InterPro" id="IPR032508">
    <property type="entry name" value="FecR_C"/>
</dbReference>
<evidence type="ECO:0000259" key="3">
    <source>
        <dbReference type="Pfam" id="PF16344"/>
    </source>
</evidence>
<keyword evidence="5" id="KW-1185">Reference proteome</keyword>
<dbReference type="PIRSF" id="PIRSF018266">
    <property type="entry name" value="FecR"/>
    <property type="match status" value="1"/>
</dbReference>
<dbReference type="GO" id="GO:0016989">
    <property type="term" value="F:sigma factor antagonist activity"/>
    <property type="evidence" value="ECO:0007669"/>
    <property type="project" value="TreeGrafter"/>
</dbReference>
<dbReference type="PANTHER" id="PTHR30273:SF2">
    <property type="entry name" value="PROTEIN FECR"/>
    <property type="match status" value="1"/>
</dbReference>
<proteinExistence type="predicted"/>
<dbReference type="Pfam" id="PF04773">
    <property type="entry name" value="FecR"/>
    <property type="match status" value="1"/>
</dbReference>
<accession>A0A2T3HKC5</accession>
<sequence length="371" mass="41456">MTNQEIDQLFEKYRAGTCSPEERRLVETWYLHWQPQAGPELSPAELEADLAAVRSNLPTGRRPWKGYRFAAAAAVVFAMVGLFMIYRSSPVGADSHRRSTARILPGGNHAVLTLANGKKMILDSVSSGVVLEQGGLRISKSKDGLLTYSVQSQAGPAASSPAYNTISTPRGGQYRVNLPDGTQVWLNAASSLRFPVSFAKSERRVDLSGEAYFEVSKDASRPFLVATSRQQVRVLGTHFNVTAYEEESRELTTLLEGRVRVERGQDQWLMKPGQQLSNQPGNVTVRSLPDAEQAIAWKNGIFSFDQESLYDIMNKIARWYNVSVEYRGDFRDRHYGGNISRFSDVSEVLQTMQLTGTVKFKIEGRRIIVMH</sequence>
<evidence type="ECO:0000259" key="2">
    <source>
        <dbReference type="Pfam" id="PF04773"/>
    </source>
</evidence>